<proteinExistence type="predicted"/>
<dbReference type="PANTHER" id="PTHR33840">
    <property type="match status" value="1"/>
</dbReference>
<dbReference type="Proteomes" id="UP000198919">
    <property type="component" value="Unassembled WGS sequence"/>
</dbReference>
<dbReference type="EMBL" id="FORG01000040">
    <property type="protein sequence ID" value="SFK24169.1"/>
    <property type="molecule type" value="Genomic_DNA"/>
</dbReference>
<organism evidence="3 4">
    <name type="scientific">Xenorhabdus mauleonii</name>
    <dbReference type="NCBI Taxonomy" id="351675"/>
    <lineage>
        <taxon>Bacteria</taxon>
        <taxon>Pseudomonadati</taxon>
        <taxon>Pseudomonadota</taxon>
        <taxon>Gammaproteobacteria</taxon>
        <taxon>Enterobacterales</taxon>
        <taxon>Morganellaceae</taxon>
        <taxon>Xenorhabdus</taxon>
    </lineage>
</organism>
<evidence type="ECO:0000313" key="5">
    <source>
        <dbReference type="Proteomes" id="UP000224607"/>
    </source>
</evidence>
<evidence type="ECO:0000313" key="3">
    <source>
        <dbReference type="EMBL" id="SFK24169.1"/>
    </source>
</evidence>
<reference evidence="2 5" key="3">
    <citation type="journal article" date="2017" name="Nat. Microbiol.">
        <title>Natural product diversity associated with the nematode symbionts Photorhabdus and Xenorhabdus.</title>
        <authorList>
            <person name="Tobias N.J."/>
            <person name="Wolff H."/>
            <person name="Djahanschiri B."/>
            <person name="Grundmann F."/>
            <person name="Kronenwerth M."/>
            <person name="Shi Y.M."/>
            <person name="Simonyi S."/>
            <person name="Grun P."/>
            <person name="Shapiro-Ilan D."/>
            <person name="Pidot S.J."/>
            <person name="Stinear T.P."/>
            <person name="Ebersberger I."/>
            <person name="Bode H.B."/>
        </authorList>
    </citation>
    <scope>NUCLEOTIDE SEQUENCE [LARGE SCALE GENOMIC DNA]</scope>
    <source>
        <strain evidence="2 5">DSM 17908</strain>
    </source>
</reference>
<dbReference type="PANTHER" id="PTHR33840:SF1">
    <property type="entry name" value="TLE1 PHOSPHOLIPASE DOMAIN-CONTAINING PROTEIN"/>
    <property type="match status" value="1"/>
</dbReference>
<dbReference type="Pfam" id="PF09994">
    <property type="entry name" value="T6SS_Tle1-like_cat"/>
    <property type="match status" value="1"/>
</dbReference>
<dbReference type="OrthoDB" id="5562330at2"/>
<dbReference type="InterPro" id="IPR018712">
    <property type="entry name" value="Tle1-like_cat"/>
</dbReference>
<reference evidence="4" key="2">
    <citation type="submission" date="2016-10" db="EMBL/GenBank/DDBJ databases">
        <authorList>
            <person name="Varghese N."/>
            <person name="Submissions S."/>
        </authorList>
    </citation>
    <scope>NUCLEOTIDE SEQUENCE [LARGE SCALE GENOMIC DNA]</scope>
    <source>
        <strain evidence="4">DSM 17908</strain>
    </source>
</reference>
<dbReference type="Proteomes" id="UP000224607">
    <property type="component" value="Unassembled WGS sequence"/>
</dbReference>
<keyword evidence="5" id="KW-1185">Reference proteome</keyword>
<keyword evidence="3" id="KW-0378">Hydrolase</keyword>
<dbReference type="STRING" id="351675.SAMN05421680_1404"/>
<dbReference type="GO" id="GO:0016787">
    <property type="term" value="F:hydrolase activity"/>
    <property type="evidence" value="ECO:0007669"/>
    <property type="project" value="UniProtKB-KW"/>
</dbReference>
<protein>
    <submittedName>
        <fullName evidence="3">Uncharacterized alpha/beta hydrolase domain</fullName>
    </submittedName>
</protein>
<evidence type="ECO:0000259" key="1">
    <source>
        <dbReference type="Pfam" id="PF09994"/>
    </source>
</evidence>
<reference evidence="3" key="1">
    <citation type="submission" date="2016-10" db="EMBL/GenBank/DDBJ databases">
        <authorList>
            <person name="de Groot N.N."/>
        </authorList>
    </citation>
    <scope>NUCLEOTIDE SEQUENCE [LARGE SCALE GENOMIC DNA]</scope>
    <source>
        <strain evidence="3">DSM 17908</strain>
    </source>
</reference>
<evidence type="ECO:0000313" key="2">
    <source>
        <dbReference type="EMBL" id="PHM37767.1"/>
    </source>
</evidence>
<sequence length="651" mass="72806">MSQLEPADCIDCQKILKNWVEFQLVDEEGKPLSGMPYKLKSRGNKSIERTGTTDGNGLLREEDLPPMPVTLSVTAQPLADEIVKRTPRPQTGEANSPVKPTAILDGHEYQYVTLGMVSDGYPKIKGWQEEELKSSEHFKNSTLKGFSTSQLKRRHVLEMQVIESGINLTIGVFFDGTGNNTENISRRQACSPESINLTEEQVNDFICSFEAFGQAGDTSRISYDGYYTNVHFLHEIYMEEQVSENNQQIKVYIEGIGTQAGKSDSVIGYGLGVGETGVAAKTDIAIQAIKAQISSFLKETKSSVKSLQFDIIGFSRGSAAARHFANRIYHQDPVLSQALAACFTEQQRYLDNTRHPTGTTRFLGIFDTVAAIGVLSNGLNPHSADTGEIDIRLPMGIAEHIFHITAQNECRHNFSLNSVKPDYPELALPGAHSDIGGGYNQEEKENYFITRPEIATVDESIPDNATSVYKKAQKELEQLKQYPTIAPLLIGNHVRVETWQNPYFYPRNDKEMFKKQVSAAAVLSREITHDWSKVVMQVMQDAAQEAGIIFDKPKKNLEYYQLSPKLQPLADKAIAQGRAIRQGQPPVPFTEKELTLIQSKYVHCSANWNAVKLKEEKIQGGVYAVELFSFVNRPCEKWHRAVFDITRKEVS</sequence>
<name>A0A1I3XY31_9GAMM</name>
<accession>A0A1I3XY31</accession>
<dbReference type="AlphaFoldDB" id="A0A1I3XY31"/>
<evidence type="ECO:0000313" key="4">
    <source>
        <dbReference type="Proteomes" id="UP000198919"/>
    </source>
</evidence>
<gene>
    <name evidence="3" type="ORF">SAMN05421680_1404</name>
    <name evidence="2" type="ORF">Xmau_03729</name>
</gene>
<dbReference type="EMBL" id="NITY01000019">
    <property type="protein sequence ID" value="PHM37767.1"/>
    <property type="molecule type" value="Genomic_DNA"/>
</dbReference>
<dbReference type="RefSeq" id="WP_092514417.1">
    <property type="nucleotide sequence ID" value="NZ_CAWNQB010000011.1"/>
</dbReference>
<feature type="domain" description="T6SS Phospholipase effector Tle1-like catalytic" evidence="1">
    <location>
        <begin position="346"/>
        <end position="445"/>
    </location>
</feature>